<dbReference type="CDD" id="cd02440">
    <property type="entry name" value="AdoMet_MTases"/>
    <property type="match status" value="1"/>
</dbReference>
<organism evidence="2">
    <name type="scientific">Candidatus Kentrum sp. DK</name>
    <dbReference type="NCBI Taxonomy" id="2126562"/>
    <lineage>
        <taxon>Bacteria</taxon>
        <taxon>Pseudomonadati</taxon>
        <taxon>Pseudomonadota</taxon>
        <taxon>Gammaproteobacteria</taxon>
        <taxon>Candidatus Kentrum</taxon>
    </lineage>
</organism>
<name>A0A450T734_9GAMM</name>
<dbReference type="EMBL" id="CAADEX010000111">
    <property type="protein sequence ID" value="VFJ62534.1"/>
    <property type="molecule type" value="Genomic_DNA"/>
</dbReference>
<evidence type="ECO:0000313" key="2">
    <source>
        <dbReference type="EMBL" id="VFJ62534.1"/>
    </source>
</evidence>
<evidence type="ECO:0000259" key="1">
    <source>
        <dbReference type="Pfam" id="PF13649"/>
    </source>
</evidence>
<sequence length="348" mass="39815">MLREGEAPAWEGEAPAEPYFHPGRGLVFPDKPHFARLAEYFRVLLQGDAPGWRRQVYIENRNKIMFDAQKTPTDPPKNDVSALMRVGHVQVEEGDQIILDIVGRFAADLGRRPRILDVACGTGFFASRLLRAIPDVDLMVQEDWPAATEGLKRRFAGTPAKVFTGPLSNWNEPVDMVISWGTHHHQPRTYLDHVKRFLTPDGLLVLGDEFCPEYCFGKHAERIRNASKIYIAGGYILIDDEEIAAYEKEGSIPEIAREIEKLRLQMLWRWYRYVVDCAMERDCLDVAVFELRAARDDLKTDSADEFKLSPLTVEKEVELKGFKKRACHATAPDEPTERQSFFVYEYGL</sequence>
<dbReference type="GO" id="GO:0008168">
    <property type="term" value="F:methyltransferase activity"/>
    <property type="evidence" value="ECO:0007669"/>
    <property type="project" value="UniProtKB-KW"/>
</dbReference>
<dbReference type="Gene3D" id="3.40.50.150">
    <property type="entry name" value="Vaccinia Virus protein VP39"/>
    <property type="match status" value="1"/>
</dbReference>
<accession>A0A450T734</accession>
<keyword evidence="2" id="KW-0808">Transferase</keyword>
<dbReference type="Pfam" id="PF13649">
    <property type="entry name" value="Methyltransf_25"/>
    <property type="match status" value="1"/>
</dbReference>
<protein>
    <submittedName>
        <fullName evidence="2">Methyltransferase domain-containing protein</fullName>
    </submittedName>
</protein>
<proteinExistence type="predicted"/>
<gene>
    <name evidence="2" type="ORF">BECKDK2373B_GA0170837_11118</name>
</gene>
<reference evidence="2" key="1">
    <citation type="submission" date="2019-02" db="EMBL/GenBank/DDBJ databases">
        <authorList>
            <person name="Gruber-Vodicka R. H."/>
            <person name="Seah K. B. B."/>
        </authorList>
    </citation>
    <scope>NUCLEOTIDE SEQUENCE</scope>
    <source>
        <strain evidence="2">BECK_DK47</strain>
    </source>
</reference>
<dbReference type="InterPro" id="IPR029063">
    <property type="entry name" value="SAM-dependent_MTases_sf"/>
</dbReference>
<dbReference type="GO" id="GO:0032259">
    <property type="term" value="P:methylation"/>
    <property type="evidence" value="ECO:0007669"/>
    <property type="project" value="UniProtKB-KW"/>
</dbReference>
<dbReference type="SUPFAM" id="SSF53335">
    <property type="entry name" value="S-adenosyl-L-methionine-dependent methyltransferases"/>
    <property type="match status" value="1"/>
</dbReference>
<dbReference type="AlphaFoldDB" id="A0A450T734"/>
<dbReference type="InterPro" id="IPR041698">
    <property type="entry name" value="Methyltransf_25"/>
</dbReference>
<keyword evidence="2" id="KW-0489">Methyltransferase</keyword>
<feature type="domain" description="Methyltransferase" evidence="1">
    <location>
        <begin position="115"/>
        <end position="202"/>
    </location>
</feature>